<evidence type="ECO:0000313" key="3">
    <source>
        <dbReference type="EMBL" id="CCG54149.1"/>
    </source>
</evidence>
<gene>
    <name evidence="3" type="ordered locus">KQS_11135</name>
</gene>
<reference evidence="3 4" key="1">
    <citation type="journal article" date="2012" name="J. Bacteriol.">
        <title>Complete Genome Sequence of Flavobacterium indicum GPSTA100-9T, Isolated from Warm Spring Water.</title>
        <authorList>
            <person name="Barbier P."/>
            <person name="Houel A."/>
            <person name="Loux V."/>
            <person name="Poulain J."/>
            <person name="Bernardet J.F."/>
            <person name="Touchon M."/>
            <person name="Duchaud E."/>
        </authorList>
    </citation>
    <scope>NUCLEOTIDE SEQUENCE [LARGE SCALE GENOMIC DNA]</scope>
    <source>
        <strain evidence="4">DSM 17447 / CIP 109464 / GPTSA100-9</strain>
    </source>
</reference>
<protein>
    <submittedName>
        <fullName evidence="3">Two-component system response regulatory protein</fullName>
    </submittedName>
</protein>
<evidence type="ECO:0000256" key="1">
    <source>
        <dbReference type="PROSITE-ProRule" id="PRU00169"/>
    </source>
</evidence>
<keyword evidence="1" id="KW-0597">Phosphoprotein</keyword>
<sequence length="223" mass="25549">MTSNYNILIVDDHPMTVDGYQSLLTLNKVVDNPVFRKTFNCEEAFKMLHMLKKSNEDLNFAIVDYNLPPYEKEKIMDGSGVAKLIRQLFPNCKLAMLTMHKETLLINNVFKTINPECFISKNDINFNTFPKIMKSVIEGDIYKSPTIVQVIQDYLKSNLSLDEFDIKIIMCLAEGKKTKDLPNYIDLSLSAIEKRKAFLKRELTGNKASDEALIQTAKNLKLI</sequence>
<reference evidence="4" key="2">
    <citation type="submission" date="2012-03" db="EMBL/GenBank/DDBJ databases">
        <title>Complete genome sequence of Flavobacterium indicum GPTSA100-9T, isolated from warm spring water.</title>
        <authorList>
            <person name="Barbier P."/>
            <person name="Houel A."/>
            <person name="Loux V."/>
            <person name="Poulain J."/>
            <person name="Bernardet J.-F."/>
            <person name="Touchon M."/>
            <person name="Duchaud E."/>
        </authorList>
    </citation>
    <scope>NUCLEOTIDE SEQUENCE [LARGE SCALE GENOMIC DNA]</scope>
    <source>
        <strain evidence="4">DSM 17447 / CIP 109464 / GPTSA100-9</strain>
    </source>
</reference>
<dbReference type="HOGENOM" id="CLU_000445_90_1_10"/>
<keyword evidence="4" id="KW-1185">Reference proteome</keyword>
<dbReference type="KEGG" id="fin:KQS_11135"/>
<evidence type="ECO:0000259" key="2">
    <source>
        <dbReference type="PROSITE" id="PS50110"/>
    </source>
</evidence>
<dbReference type="AlphaFoldDB" id="H8XPT3"/>
<accession>H8XPT3</accession>
<dbReference type="InterPro" id="IPR001789">
    <property type="entry name" value="Sig_transdc_resp-reg_receiver"/>
</dbReference>
<dbReference type="SUPFAM" id="SSF52172">
    <property type="entry name" value="CheY-like"/>
    <property type="match status" value="1"/>
</dbReference>
<feature type="domain" description="Response regulatory" evidence="2">
    <location>
        <begin position="6"/>
        <end position="136"/>
    </location>
</feature>
<dbReference type="Proteomes" id="UP000007599">
    <property type="component" value="Chromosome I"/>
</dbReference>
<dbReference type="InterPro" id="IPR011006">
    <property type="entry name" value="CheY-like_superfamily"/>
</dbReference>
<organism evidence="3 4">
    <name type="scientific">Flavobacterium indicum (strain DSM 17447 / CIP 109464 / GPTSA100-9)</name>
    <dbReference type="NCBI Taxonomy" id="1094466"/>
    <lineage>
        <taxon>Bacteria</taxon>
        <taxon>Pseudomonadati</taxon>
        <taxon>Bacteroidota</taxon>
        <taxon>Flavobacteriia</taxon>
        <taxon>Flavobacteriales</taxon>
        <taxon>Flavobacteriaceae</taxon>
        <taxon>Flavobacterium</taxon>
    </lineage>
</organism>
<dbReference type="Pfam" id="PF00072">
    <property type="entry name" value="Response_reg"/>
    <property type="match status" value="1"/>
</dbReference>
<dbReference type="Gene3D" id="3.40.50.2300">
    <property type="match status" value="1"/>
</dbReference>
<evidence type="ECO:0000313" key="4">
    <source>
        <dbReference type="Proteomes" id="UP000007599"/>
    </source>
</evidence>
<dbReference type="RefSeq" id="WP_014389267.1">
    <property type="nucleotide sequence ID" value="NC_017025.1"/>
</dbReference>
<dbReference type="STRING" id="1094466.KQS_11135"/>
<dbReference type="EMBL" id="HE774682">
    <property type="protein sequence ID" value="CCG54149.1"/>
    <property type="molecule type" value="Genomic_DNA"/>
</dbReference>
<dbReference type="PROSITE" id="PS50110">
    <property type="entry name" value="RESPONSE_REGULATORY"/>
    <property type="match status" value="1"/>
</dbReference>
<proteinExistence type="predicted"/>
<dbReference type="eggNOG" id="COG2197">
    <property type="taxonomic scope" value="Bacteria"/>
</dbReference>
<name>H8XPT3_FLAIG</name>
<dbReference type="OrthoDB" id="651456at2"/>
<feature type="modified residue" description="4-aspartylphosphate" evidence="1">
    <location>
        <position position="64"/>
    </location>
</feature>
<dbReference type="PATRIC" id="fig|1094466.5.peg.2184"/>
<dbReference type="GO" id="GO:0000160">
    <property type="term" value="P:phosphorelay signal transduction system"/>
    <property type="evidence" value="ECO:0007669"/>
    <property type="project" value="InterPro"/>
</dbReference>